<feature type="binding site" evidence="17">
    <location>
        <position position="62"/>
    </location>
    <ligand>
        <name>[4Fe-4S] cluster</name>
        <dbReference type="ChEBI" id="CHEBI:49883"/>
        <note>4Fe-4S-S-AdoMet</note>
    </ligand>
</feature>
<dbReference type="SFLD" id="SFLDG01065">
    <property type="entry name" value="anaerobic_coproporphyrinogen-I"/>
    <property type="match status" value="1"/>
</dbReference>
<accession>A0A9X9WHF1</accession>
<comment type="subcellular location">
    <subcellularLocation>
        <location evidence="1 15">Cytoplasm</location>
    </subcellularLocation>
</comment>
<feature type="binding site" evidence="16">
    <location>
        <position position="330"/>
    </location>
    <ligand>
        <name>S-adenosyl-L-methionine</name>
        <dbReference type="ChEBI" id="CHEBI:59789"/>
        <label>1</label>
    </ligand>
</feature>
<keyword evidence="21" id="KW-1185">Reference proteome</keyword>
<organism evidence="19 22">
    <name type="scientific">Neoroseomonas oryzicola</name>
    <dbReference type="NCBI Taxonomy" id="535904"/>
    <lineage>
        <taxon>Bacteria</taxon>
        <taxon>Pseudomonadati</taxon>
        <taxon>Pseudomonadota</taxon>
        <taxon>Alphaproteobacteria</taxon>
        <taxon>Acetobacterales</taxon>
        <taxon>Acetobacteraceae</taxon>
        <taxon>Neoroseomonas</taxon>
    </lineage>
</organism>
<comment type="function">
    <text evidence="13">Involved in the heme biosynthesis. Catalyzes the anaerobic oxidative decarboxylation of propionate groups of rings A and B of coproporphyrinogen III to yield the vinyl groups in protoporphyrinogen IX.</text>
</comment>
<evidence type="ECO:0000256" key="5">
    <source>
        <dbReference type="ARBA" id="ARBA00022485"/>
    </source>
</evidence>
<keyword evidence="9 15" id="KW-0560">Oxidoreductase</keyword>
<evidence type="ECO:0000259" key="18">
    <source>
        <dbReference type="PROSITE" id="PS51918"/>
    </source>
</evidence>
<dbReference type="NCBIfam" id="TIGR00538">
    <property type="entry name" value="hemN"/>
    <property type="match status" value="1"/>
</dbReference>
<evidence type="ECO:0000256" key="10">
    <source>
        <dbReference type="ARBA" id="ARBA00023004"/>
    </source>
</evidence>
<dbReference type="GO" id="GO:0051539">
    <property type="term" value="F:4 iron, 4 sulfur cluster binding"/>
    <property type="evidence" value="ECO:0007669"/>
    <property type="project" value="UniProtKB-KW"/>
</dbReference>
<feature type="binding site" evidence="17">
    <location>
        <position position="69"/>
    </location>
    <ligand>
        <name>[4Fe-4S] cluster</name>
        <dbReference type="ChEBI" id="CHEBI:49883"/>
        <note>4Fe-4S-S-AdoMet</note>
    </ligand>
</feature>
<feature type="binding site" evidence="16">
    <location>
        <position position="244"/>
    </location>
    <ligand>
        <name>S-adenosyl-L-methionine</name>
        <dbReference type="ChEBI" id="CHEBI:59789"/>
        <label>2</label>
    </ligand>
</feature>
<feature type="domain" description="Radical SAM core" evidence="18">
    <location>
        <begin position="47"/>
        <end position="281"/>
    </location>
</feature>
<evidence type="ECO:0000256" key="9">
    <source>
        <dbReference type="ARBA" id="ARBA00023002"/>
    </source>
</evidence>
<dbReference type="AlphaFoldDB" id="A0A9X9WHF1"/>
<feature type="binding site" evidence="16">
    <location>
        <begin position="114"/>
        <end position="115"/>
    </location>
    <ligand>
        <name>S-adenosyl-L-methionine</name>
        <dbReference type="ChEBI" id="CHEBI:59789"/>
        <label>2</label>
    </ligand>
</feature>
<dbReference type="GO" id="GO:0046872">
    <property type="term" value="F:metal ion binding"/>
    <property type="evidence" value="ECO:0007669"/>
    <property type="project" value="UniProtKB-KW"/>
</dbReference>
<evidence type="ECO:0000256" key="6">
    <source>
        <dbReference type="ARBA" id="ARBA00022490"/>
    </source>
</evidence>
<reference evidence="19" key="1">
    <citation type="submission" date="2020-01" db="EMBL/GenBank/DDBJ databases">
        <authorList>
            <person name="Rat A."/>
        </authorList>
    </citation>
    <scope>NUCLEOTIDE SEQUENCE</scope>
    <source>
        <strain evidence="19">LMG 31161</strain>
    </source>
</reference>
<feature type="binding site" evidence="16">
    <location>
        <position position="56"/>
    </location>
    <ligand>
        <name>S-adenosyl-L-methionine</name>
        <dbReference type="ChEBI" id="CHEBI:59789"/>
        <label>1</label>
    </ligand>
</feature>
<feature type="binding site" evidence="16">
    <location>
        <position position="185"/>
    </location>
    <ligand>
        <name>S-adenosyl-L-methionine</name>
        <dbReference type="ChEBI" id="CHEBI:59789"/>
        <label>2</label>
    </ligand>
</feature>
<keyword evidence="5 15" id="KW-0004">4Fe-4S</keyword>
<sequence>MPETPNPSGETLLRHAATPLPRYTSYPTAPHFGPLDPATYAGWLLSARPEDALSLYVHVPFCHELCWYCGCHTSVTRSAARIARYGAGLEKEAAMVAALLPGHGGVAALHLGGGTPTALGAEGLRRIAAALRRLFAFRTGAEVAAELDPRTLGHDLLAALADIGLTRASLGVQDVTPAVQERIGRIQPKAQVEAAVRGLRAIGVGGINMDLIYGLPGQGVAEVEDSARFALDCGADRLAVFGYAHVPWMKPHQKGIRVEDLPDAALRMRQAEAAARVLTDAGYVAIGLDHFAKPGDAMAVAAATGALRRNFQGYTTDTAPYLIGFGASAIGAMPQGYVQNAPEEKAWLAAVEAGRLPTARGLALTAEDRTRARLIERVMCEGGIPEADIPADILAGSRDRLGDLAADGLVARRDGRLTMTPEGRPFLRHLAACFDAYLKPSPARHSAAV</sequence>
<feature type="binding site" evidence="16">
    <location>
        <position position="113"/>
    </location>
    <ligand>
        <name>S-adenosyl-L-methionine</name>
        <dbReference type="ChEBI" id="CHEBI:59789"/>
        <label>1</label>
    </ligand>
</feature>
<dbReference type="InterPro" id="IPR010723">
    <property type="entry name" value="HemN_C"/>
</dbReference>
<keyword evidence="11 15" id="KW-0411">Iron-sulfur</keyword>
<dbReference type="InterPro" id="IPR034505">
    <property type="entry name" value="Coproporphyrinogen-III_oxidase"/>
</dbReference>
<keyword evidence="10 15" id="KW-0408">Iron</keyword>
<evidence type="ECO:0000313" key="19">
    <source>
        <dbReference type="EMBL" id="MBR0659761.1"/>
    </source>
</evidence>
<dbReference type="Pfam" id="PF06969">
    <property type="entry name" value="HemN_C"/>
    <property type="match status" value="1"/>
</dbReference>
<evidence type="ECO:0000256" key="8">
    <source>
        <dbReference type="ARBA" id="ARBA00022723"/>
    </source>
</evidence>
<dbReference type="InterPro" id="IPR007197">
    <property type="entry name" value="rSAM"/>
</dbReference>
<evidence type="ECO:0000256" key="13">
    <source>
        <dbReference type="ARBA" id="ARBA00024295"/>
    </source>
</evidence>
<dbReference type="InterPro" id="IPR023404">
    <property type="entry name" value="rSAM_horseshoe"/>
</dbReference>
<comment type="cofactor">
    <cofactor evidence="15 17">
        <name>[4Fe-4S] cluster</name>
        <dbReference type="ChEBI" id="CHEBI:49883"/>
    </cofactor>
    <text evidence="15 17">Binds 1 [4Fe-4S] cluster. The cluster is coordinated with 3 cysteines and an exchangeable S-adenosyl-L-methionine.</text>
</comment>
<comment type="pathway">
    <text evidence="2 15">Porphyrin-containing compound metabolism; protoporphyrin-IX biosynthesis; protoporphyrinogen-IX from coproporphyrinogen-III (AdoMet route): step 1/1.</text>
</comment>
<dbReference type="PANTHER" id="PTHR13932:SF6">
    <property type="entry name" value="OXYGEN-INDEPENDENT COPROPORPHYRINOGEN III OXIDASE"/>
    <property type="match status" value="1"/>
</dbReference>
<dbReference type="PANTHER" id="PTHR13932">
    <property type="entry name" value="COPROPORPHYRINIGEN III OXIDASE"/>
    <property type="match status" value="1"/>
</dbReference>
<feature type="binding site" evidence="17">
    <location>
        <position position="66"/>
    </location>
    <ligand>
        <name>[4Fe-4S] cluster</name>
        <dbReference type="ChEBI" id="CHEBI:49883"/>
        <note>4Fe-4S-S-AdoMet</note>
    </ligand>
</feature>
<proteinExistence type="inferred from homology"/>
<name>A0A9X9WHF1_9PROT</name>
<evidence type="ECO:0000256" key="11">
    <source>
        <dbReference type="ARBA" id="ARBA00023014"/>
    </source>
</evidence>
<dbReference type="Gene3D" id="1.10.10.920">
    <property type="match status" value="1"/>
</dbReference>
<keyword evidence="8 15" id="KW-0479">Metal-binding</keyword>
<comment type="catalytic activity">
    <reaction evidence="14 15">
        <text>coproporphyrinogen III + 2 S-adenosyl-L-methionine = protoporphyrinogen IX + 2 5'-deoxyadenosine + 2 L-methionine + 2 CO2</text>
        <dbReference type="Rhea" id="RHEA:15425"/>
        <dbReference type="ChEBI" id="CHEBI:16526"/>
        <dbReference type="ChEBI" id="CHEBI:17319"/>
        <dbReference type="ChEBI" id="CHEBI:57307"/>
        <dbReference type="ChEBI" id="CHEBI:57309"/>
        <dbReference type="ChEBI" id="CHEBI:57844"/>
        <dbReference type="ChEBI" id="CHEBI:59789"/>
        <dbReference type="EC" id="1.3.98.3"/>
    </reaction>
</comment>
<evidence type="ECO:0000313" key="21">
    <source>
        <dbReference type="Proteomes" id="UP000746741"/>
    </source>
</evidence>
<gene>
    <name evidence="19" type="primary">hemN</name>
    <name evidence="20" type="ORF">GWK15_09580</name>
    <name evidence="19" type="ORF">GXW75_10915</name>
</gene>
<evidence type="ECO:0000313" key="22">
    <source>
        <dbReference type="Proteomes" id="UP001138708"/>
    </source>
</evidence>
<dbReference type="Gene3D" id="3.80.30.20">
    <property type="entry name" value="tm_1862 like domain"/>
    <property type="match status" value="1"/>
</dbReference>
<comment type="subunit">
    <text evidence="4">Monomer.</text>
</comment>
<evidence type="ECO:0000256" key="12">
    <source>
        <dbReference type="ARBA" id="ARBA00023244"/>
    </source>
</evidence>
<evidence type="ECO:0000256" key="1">
    <source>
        <dbReference type="ARBA" id="ARBA00004496"/>
    </source>
</evidence>
<dbReference type="SMART" id="SM00729">
    <property type="entry name" value="Elp3"/>
    <property type="match status" value="1"/>
</dbReference>
<dbReference type="GO" id="GO:0005737">
    <property type="term" value="C:cytoplasm"/>
    <property type="evidence" value="ECO:0007669"/>
    <property type="project" value="UniProtKB-SubCell"/>
</dbReference>
<evidence type="ECO:0000256" key="2">
    <source>
        <dbReference type="ARBA" id="ARBA00004785"/>
    </source>
</evidence>
<evidence type="ECO:0000256" key="3">
    <source>
        <dbReference type="ARBA" id="ARBA00005493"/>
    </source>
</evidence>
<dbReference type="SUPFAM" id="SSF102114">
    <property type="entry name" value="Radical SAM enzymes"/>
    <property type="match status" value="1"/>
</dbReference>
<dbReference type="SFLD" id="SFLDS00029">
    <property type="entry name" value="Radical_SAM"/>
    <property type="match status" value="1"/>
</dbReference>
<feature type="binding site" evidence="16">
    <location>
        <position position="210"/>
    </location>
    <ligand>
        <name>S-adenosyl-L-methionine</name>
        <dbReference type="ChEBI" id="CHEBI:59789"/>
        <label>2</label>
    </ligand>
</feature>
<evidence type="ECO:0000256" key="17">
    <source>
        <dbReference type="PIRSR" id="PIRSR000167-2"/>
    </source>
</evidence>
<reference evidence="19" key="3">
    <citation type="journal article" date="2021" name="Syst. Appl. Microbiol.">
        <title>Roseomonas hellenica sp. nov., isolated from roots of wild-growing Alkanna tinctoria.</title>
        <authorList>
            <person name="Rat A."/>
            <person name="Naranjo H.D."/>
            <person name="Lebbe L."/>
            <person name="Cnockaert M."/>
            <person name="Krigas N."/>
            <person name="Grigoriadou K."/>
            <person name="Maloupa E."/>
            <person name="Willems A."/>
        </authorList>
    </citation>
    <scope>NUCLEOTIDE SEQUENCE</scope>
    <source>
        <strain evidence="19">LMG 31161</strain>
    </source>
</reference>
<evidence type="ECO:0000256" key="4">
    <source>
        <dbReference type="ARBA" id="ARBA00011245"/>
    </source>
</evidence>
<evidence type="ECO:0000256" key="16">
    <source>
        <dbReference type="PIRSR" id="PIRSR000167-1"/>
    </source>
</evidence>
<dbReference type="GO" id="GO:0051989">
    <property type="term" value="F:coproporphyrinogen dehydrogenase activity"/>
    <property type="evidence" value="ECO:0007669"/>
    <property type="project" value="UniProtKB-EC"/>
</dbReference>
<dbReference type="EMBL" id="JAAVUP010000002">
    <property type="protein sequence ID" value="NKE17191.1"/>
    <property type="molecule type" value="Genomic_DNA"/>
</dbReference>
<dbReference type="InterPro" id="IPR006638">
    <property type="entry name" value="Elp3/MiaA/NifB-like_rSAM"/>
</dbReference>
<dbReference type="PROSITE" id="PS51918">
    <property type="entry name" value="RADICAL_SAM"/>
    <property type="match status" value="1"/>
</dbReference>
<dbReference type="RefSeq" id="WP_168041056.1">
    <property type="nucleotide sequence ID" value="NZ_JAAEDK010000020.1"/>
</dbReference>
<evidence type="ECO:0000256" key="7">
    <source>
        <dbReference type="ARBA" id="ARBA00022691"/>
    </source>
</evidence>
<evidence type="ECO:0000256" key="14">
    <source>
        <dbReference type="ARBA" id="ARBA00048321"/>
    </source>
</evidence>
<dbReference type="Pfam" id="PF04055">
    <property type="entry name" value="Radical_SAM"/>
    <property type="match status" value="1"/>
</dbReference>
<dbReference type="EC" id="1.3.98.3" evidence="15"/>
<keyword evidence="12 15" id="KW-0627">Porphyrin biosynthesis</keyword>
<dbReference type="Proteomes" id="UP000746741">
    <property type="component" value="Unassembled WGS sequence"/>
</dbReference>
<reference evidence="20 21" key="2">
    <citation type="submission" date="2020-02" db="EMBL/GenBank/DDBJ databases">
        <authorList>
            <person name="Sun Q."/>
            <person name="Inoue M."/>
        </authorList>
    </citation>
    <scope>NUCLEOTIDE SEQUENCE [LARGE SCALE GENOMIC DNA]</scope>
    <source>
        <strain evidence="20 21">KCTC 22478</strain>
    </source>
</reference>
<keyword evidence="7 15" id="KW-0949">S-adenosyl-L-methionine</keyword>
<evidence type="ECO:0000256" key="15">
    <source>
        <dbReference type="PIRNR" id="PIRNR000167"/>
    </source>
</evidence>
<dbReference type="InterPro" id="IPR058240">
    <property type="entry name" value="rSAM_sf"/>
</dbReference>
<comment type="similarity">
    <text evidence="3 15">Belongs to the anaerobic coproporphyrinogen-III oxidase family.</text>
</comment>
<dbReference type="InterPro" id="IPR004558">
    <property type="entry name" value="Coprogen_oxidase_HemN"/>
</dbReference>
<feature type="binding site" evidence="16">
    <location>
        <begin position="68"/>
        <end position="70"/>
    </location>
    <ligand>
        <name>S-adenosyl-L-methionine</name>
        <dbReference type="ChEBI" id="CHEBI:59789"/>
        <label>2</label>
    </ligand>
</feature>
<keyword evidence="6 15" id="KW-0963">Cytoplasm</keyword>
<feature type="binding site" evidence="16">
    <location>
        <position position="173"/>
    </location>
    <ligand>
        <name>S-adenosyl-L-methionine</name>
        <dbReference type="ChEBI" id="CHEBI:59789"/>
        <label>2</label>
    </ligand>
</feature>
<feature type="binding site" evidence="16">
    <location>
        <position position="146"/>
    </location>
    <ligand>
        <name>S-adenosyl-L-methionine</name>
        <dbReference type="ChEBI" id="CHEBI:59789"/>
        <label>1</label>
    </ligand>
</feature>
<evidence type="ECO:0000313" key="20">
    <source>
        <dbReference type="EMBL" id="NKE17191.1"/>
    </source>
</evidence>
<dbReference type="GO" id="GO:0006782">
    <property type="term" value="P:protoporphyrinogen IX biosynthetic process"/>
    <property type="evidence" value="ECO:0007669"/>
    <property type="project" value="TreeGrafter"/>
</dbReference>
<protein>
    <recommendedName>
        <fullName evidence="15">Coproporphyrinogen-III oxidase</fullName>
        <ecNumber evidence="15">1.3.98.3</ecNumber>
    </recommendedName>
</protein>
<dbReference type="EMBL" id="JAAEDK010000020">
    <property type="protein sequence ID" value="MBR0659761.1"/>
    <property type="molecule type" value="Genomic_DNA"/>
</dbReference>
<dbReference type="PIRSF" id="PIRSF000167">
    <property type="entry name" value="HemN"/>
    <property type="match status" value="1"/>
</dbReference>
<comment type="caution">
    <text evidence="19">The sequence shown here is derived from an EMBL/GenBank/DDBJ whole genome shotgun (WGS) entry which is preliminary data.</text>
</comment>
<dbReference type="GO" id="GO:0004109">
    <property type="term" value="F:coproporphyrinogen oxidase activity"/>
    <property type="evidence" value="ECO:0007669"/>
    <property type="project" value="InterPro"/>
</dbReference>
<dbReference type="Proteomes" id="UP001138708">
    <property type="component" value="Unassembled WGS sequence"/>
</dbReference>